<dbReference type="InterPro" id="IPR050391">
    <property type="entry name" value="Mito_Metabolite_Transporter"/>
</dbReference>
<dbReference type="Pfam" id="PF00153">
    <property type="entry name" value="Mito_carr"/>
    <property type="match status" value="3"/>
</dbReference>
<feature type="repeat" description="Solcar" evidence="10">
    <location>
        <begin position="120"/>
        <end position="212"/>
    </location>
</feature>
<comment type="caution">
    <text evidence="13">The sequence shown here is derived from an EMBL/GenBank/DDBJ whole genome shotgun (WGS) entry which is preliminary data.</text>
</comment>
<evidence type="ECO:0000256" key="11">
    <source>
        <dbReference type="RuleBase" id="RU000488"/>
    </source>
</evidence>
<dbReference type="Gene3D" id="1.50.40.10">
    <property type="entry name" value="Mitochondrial carrier domain"/>
    <property type="match status" value="1"/>
</dbReference>
<proteinExistence type="inferred from homology"/>
<evidence type="ECO:0000256" key="7">
    <source>
        <dbReference type="ARBA" id="ARBA00022989"/>
    </source>
</evidence>
<evidence type="ECO:0000256" key="2">
    <source>
        <dbReference type="ARBA" id="ARBA00006375"/>
    </source>
</evidence>
<keyword evidence="4 10" id="KW-0812">Transmembrane</keyword>
<keyword evidence="6" id="KW-0999">Mitochondrion inner membrane</keyword>
<keyword evidence="7 12" id="KW-1133">Transmembrane helix</keyword>
<evidence type="ECO:0000256" key="1">
    <source>
        <dbReference type="ARBA" id="ARBA00004448"/>
    </source>
</evidence>
<accession>A0AA38IN84</accession>
<keyword evidence="5" id="KW-0677">Repeat</keyword>
<evidence type="ECO:0000256" key="6">
    <source>
        <dbReference type="ARBA" id="ARBA00022792"/>
    </source>
</evidence>
<dbReference type="PANTHER" id="PTHR45618">
    <property type="entry name" value="MITOCHONDRIAL DICARBOXYLATE CARRIER-RELATED"/>
    <property type="match status" value="1"/>
</dbReference>
<dbReference type="InterPro" id="IPR018108">
    <property type="entry name" value="MCP_transmembrane"/>
</dbReference>
<evidence type="ECO:0000256" key="3">
    <source>
        <dbReference type="ARBA" id="ARBA00022448"/>
    </source>
</evidence>
<dbReference type="EMBL" id="JALNTZ010000004">
    <property type="protein sequence ID" value="KAJ3657011.1"/>
    <property type="molecule type" value="Genomic_DNA"/>
</dbReference>
<reference evidence="13" key="1">
    <citation type="journal article" date="2023" name="G3 (Bethesda)">
        <title>Whole genome assemblies of Zophobas morio and Tenebrio molitor.</title>
        <authorList>
            <person name="Kaur S."/>
            <person name="Stinson S.A."/>
            <person name="diCenzo G.C."/>
        </authorList>
    </citation>
    <scope>NUCLEOTIDE SEQUENCE</scope>
    <source>
        <strain evidence="13">QUZm001</strain>
    </source>
</reference>
<keyword evidence="8" id="KW-0496">Mitochondrion</keyword>
<feature type="repeat" description="Solcar" evidence="10">
    <location>
        <begin position="221"/>
        <end position="312"/>
    </location>
</feature>
<dbReference type="PROSITE" id="PS50920">
    <property type="entry name" value="SOLCAR"/>
    <property type="match status" value="3"/>
</dbReference>
<keyword evidence="14" id="KW-1185">Reference proteome</keyword>
<feature type="repeat" description="Solcar" evidence="10">
    <location>
        <begin position="14"/>
        <end position="110"/>
    </location>
</feature>
<gene>
    <name evidence="13" type="ORF">Zmor_016047</name>
</gene>
<evidence type="ECO:0008006" key="15">
    <source>
        <dbReference type="Google" id="ProtNLM"/>
    </source>
</evidence>
<evidence type="ECO:0000256" key="4">
    <source>
        <dbReference type="ARBA" id="ARBA00022692"/>
    </source>
</evidence>
<feature type="transmembrane region" description="Helical" evidence="12">
    <location>
        <begin position="12"/>
        <end position="30"/>
    </location>
</feature>
<evidence type="ECO:0000313" key="14">
    <source>
        <dbReference type="Proteomes" id="UP001168821"/>
    </source>
</evidence>
<dbReference type="SUPFAM" id="SSF103506">
    <property type="entry name" value="Mitochondrial carrier"/>
    <property type="match status" value="1"/>
</dbReference>
<comment type="similarity">
    <text evidence="2 11">Belongs to the mitochondrial carrier (TC 2.A.29) family.</text>
</comment>
<keyword evidence="3 11" id="KW-0813">Transport</keyword>
<evidence type="ECO:0000256" key="8">
    <source>
        <dbReference type="ARBA" id="ARBA00023128"/>
    </source>
</evidence>
<evidence type="ECO:0000256" key="12">
    <source>
        <dbReference type="SAM" id="Phobius"/>
    </source>
</evidence>
<evidence type="ECO:0000256" key="10">
    <source>
        <dbReference type="PROSITE-ProRule" id="PRU00282"/>
    </source>
</evidence>
<comment type="subcellular location">
    <subcellularLocation>
        <location evidence="1">Mitochondrion inner membrane</location>
        <topology evidence="1">Multi-pass membrane protein</topology>
    </subcellularLocation>
</comment>
<protein>
    <recommendedName>
        <fullName evidence="15">Mitochondrial uncoupling protein 4</fullName>
    </recommendedName>
</protein>
<evidence type="ECO:0000313" key="13">
    <source>
        <dbReference type="EMBL" id="KAJ3657011.1"/>
    </source>
</evidence>
<dbReference type="FunFam" id="1.50.40.10:FF:000062">
    <property type="entry name" value="mitochondrial uncoupling protein 3"/>
    <property type="match status" value="1"/>
</dbReference>
<keyword evidence="9 10" id="KW-0472">Membrane</keyword>
<evidence type="ECO:0000256" key="9">
    <source>
        <dbReference type="ARBA" id="ARBA00023136"/>
    </source>
</evidence>
<evidence type="ECO:0000256" key="5">
    <source>
        <dbReference type="ARBA" id="ARBA00022737"/>
    </source>
</evidence>
<dbReference type="Proteomes" id="UP001168821">
    <property type="component" value="Unassembled WGS sequence"/>
</dbReference>
<name>A0AA38IN84_9CUCU</name>
<dbReference type="AlphaFoldDB" id="A0AA38IN84"/>
<dbReference type="InterPro" id="IPR023395">
    <property type="entry name" value="MCP_dom_sf"/>
</dbReference>
<dbReference type="GO" id="GO:0005743">
    <property type="term" value="C:mitochondrial inner membrane"/>
    <property type="evidence" value="ECO:0007669"/>
    <property type="project" value="UniProtKB-SubCell"/>
</dbReference>
<sequence length="318" mass="35522">MSSNSEKNEKKIVNSLWFIYIVSVASAWNAELITYPLDLVKTRMQIQGELANIKEEKLIKGPYRGFLKTGVGIVSEEGFFKLWQGISAIFVRHLIYSGTRIVVYKSLKEKFFEVGKNDPFPFWKSVTCGVSAGVISQYIASPADLIRVQLQMEGKRRLKGLPPRVHGFYDAYKKTVAAAGYTGLWKGSVPNIQRAAMVTLGDVTVYDVSKRFILEHTSLPDNHVVHTMASVCAGFAAAVLGTPPDVLKTRIMNQPLDEKGRGLLYAGTVDCVKKTVVNEGGMALYKGFVPIWMRLAPWSLVFWLTYEEIVRLLGADQF</sequence>
<organism evidence="13 14">
    <name type="scientific">Zophobas morio</name>
    <dbReference type="NCBI Taxonomy" id="2755281"/>
    <lineage>
        <taxon>Eukaryota</taxon>
        <taxon>Metazoa</taxon>
        <taxon>Ecdysozoa</taxon>
        <taxon>Arthropoda</taxon>
        <taxon>Hexapoda</taxon>
        <taxon>Insecta</taxon>
        <taxon>Pterygota</taxon>
        <taxon>Neoptera</taxon>
        <taxon>Endopterygota</taxon>
        <taxon>Coleoptera</taxon>
        <taxon>Polyphaga</taxon>
        <taxon>Cucujiformia</taxon>
        <taxon>Tenebrionidae</taxon>
        <taxon>Zophobas</taxon>
    </lineage>
</organism>